<feature type="domain" description="SPOR" evidence="3">
    <location>
        <begin position="92"/>
        <end position="170"/>
    </location>
</feature>
<dbReference type="RefSeq" id="WP_261836174.1">
    <property type="nucleotide sequence ID" value="NZ_AP024882.1"/>
</dbReference>
<dbReference type="Pfam" id="PF05036">
    <property type="entry name" value="SPOR"/>
    <property type="match status" value="1"/>
</dbReference>
<reference evidence="4 5" key="2">
    <citation type="submission" date="2015-01" db="EMBL/GenBank/DDBJ databases">
        <authorList>
            <consortium name="NBRP consortium"/>
            <person name="Sawabe T."/>
            <person name="Meirelles P."/>
            <person name="Feng G."/>
            <person name="Sayaka M."/>
            <person name="Hattori M."/>
            <person name="Ohkuma M."/>
        </authorList>
    </citation>
    <scope>NUCLEOTIDE SEQUENCE [LARGE SCALE GENOMIC DNA]</scope>
    <source>
        <strain evidence="5">JCM 19231</strain>
    </source>
</reference>
<evidence type="ECO:0000259" key="3">
    <source>
        <dbReference type="PROSITE" id="PS51724"/>
    </source>
</evidence>
<evidence type="ECO:0000313" key="5">
    <source>
        <dbReference type="Proteomes" id="UP000031671"/>
    </source>
</evidence>
<evidence type="ECO:0000256" key="2">
    <source>
        <dbReference type="SAM" id="SignalP"/>
    </source>
</evidence>
<feature type="chain" id="PRO_5002136557" evidence="2">
    <location>
        <begin position="23"/>
        <end position="186"/>
    </location>
</feature>
<dbReference type="PROSITE" id="PS51257">
    <property type="entry name" value="PROKAR_LIPOPROTEIN"/>
    <property type="match status" value="1"/>
</dbReference>
<dbReference type="InterPro" id="IPR036680">
    <property type="entry name" value="SPOR-like_sf"/>
</dbReference>
<reference evidence="4 5" key="1">
    <citation type="submission" date="2015-01" db="EMBL/GenBank/DDBJ databases">
        <title>Vibrio sp. C1 JCM 19231 whole genome shotgun sequence.</title>
        <authorList>
            <person name="Sawabe T."/>
            <person name="Meirelles P."/>
            <person name="Feng G."/>
            <person name="Sayaka M."/>
            <person name="Hattori M."/>
            <person name="Ohkuma M."/>
        </authorList>
    </citation>
    <scope>NUCLEOTIDE SEQUENCE [LARGE SCALE GENOMIC DNA]</scope>
    <source>
        <strain evidence="5">JCM 19231</strain>
    </source>
</reference>
<sequence>MKKTAIISLALLLAACSSSDEYQTEVQSESYQEQYQTEQVAEDSSEAIEEQNATAEASEAPVVEDQDAIVEEEVAQTEPKAEETTEEVAVSSAPSQGFAIQLATLSDHDKAVKLAQSFKAELPMWLQSKVVGEKQVYSVLMGDFGDYDQTKSTIASLPQELQMLKPFVKNFTDKELADAERFEAIQ</sequence>
<keyword evidence="5" id="KW-1185">Reference proteome</keyword>
<dbReference type="Gene3D" id="3.30.70.1070">
    <property type="entry name" value="Sporulation related repeat"/>
    <property type="match status" value="1"/>
</dbReference>
<dbReference type="EMBL" id="BBRZ01000086">
    <property type="protein sequence ID" value="GAM58411.1"/>
    <property type="molecule type" value="Genomic_DNA"/>
</dbReference>
<protein>
    <submittedName>
        <fullName evidence="4">DamX-related protein</fullName>
    </submittedName>
</protein>
<dbReference type="GO" id="GO:0042834">
    <property type="term" value="F:peptidoglycan binding"/>
    <property type="evidence" value="ECO:0007669"/>
    <property type="project" value="InterPro"/>
</dbReference>
<comment type="caution">
    <text evidence="4">The sequence shown here is derived from an EMBL/GenBank/DDBJ whole genome shotgun (WGS) entry which is preliminary data.</text>
</comment>
<feature type="signal peptide" evidence="2">
    <location>
        <begin position="1"/>
        <end position="22"/>
    </location>
</feature>
<dbReference type="InterPro" id="IPR007730">
    <property type="entry name" value="SPOR-like_dom"/>
</dbReference>
<feature type="region of interest" description="Disordered" evidence="1">
    <location>
        <begin position="22"/>
        <end position="62"/>
    </location>
</feature>
<dbReference type="PROSITE" id="PS51724">
    <property type="entry name" value="SPOR"/>
    <property type="match status" value="1"/>
</dbReference>
<evidence type="ECO:0000313" key="4">
    <source>
        <dbReference type="EMBL" id="GAM58411.1"/>
    </source>
</evidence>
<feature type="compositionally biased region" description="Low complexity" evidence="1">
    <location>
        <begin position="22"/>
        <end position="39"/>
    </location>
</feature>
<dbReference type="Proteomes" id="UP000031671">
    <property type="component" value="Unassembled WGS sequence"/>
</dbReference>
<feature type="compositionally biased region" description="Acidic residues" evidence="1">
    <location>
        <begin position="40"/>
        <end position="49"/>
    </location>
</feature>
<evidence type="ECO:0000256" key="1">
    <source>
        <dbReference type="SAM" id="MobiDB-lite"/>
    </source>
</evidence>
<keyword evidence="2" id="KW-0732">Signal</keyword>
<proteinExistence type="predicted"/>
<name>A0A0B8NWY9_9VIBR</name>
<accession>A0A0B8NWY9</accession>
<dbReference type="AlphaFoldDB" id="A0A0B8NWY9"/>
<gene>
    <name evidence="4" type="ORF">JCM19231_4871</name>
</gene>
<organism evidence="4 5">
    <name type="scientific">Vibrio ishigakensis</name>
    <dbReference type="NCBI Taxonomy" id="1481914"/>
    <lineage>
        <taxon>Bacteria</taxon>
        <taxon>Pseudomonadati</taxon>
        <taxon>Pseudomonadota</taxon>
        <taxon>Gammaproteobacteria</taxon>
        <taxon>Vibrionales</taxon>
        <taxon>Vibrionaceae</taxon>
        <taxon>Vibrio</taxon>
    </lineage>
</organism>